<keyword evidence="1" id="KW-0812">Transmembrane</keyword>
<evidence type="ECO:0000313" key="2">
    <source>
        <dbReference type="EMBL" id="BDT77538.1"/>
    </source>
</evidence>
<reference evidence="2" key="1">
    <citation type="submission" date="2022-11" db="EMBL/GenBank/DDBJ databases">
        <title>Complete Genome Sequences of three Polynucleobacter sp. Subcluster PnecC Strains KF022, KF023, and KF032 Isolated from a Shallow Eutrophic Lake in Japan.</title>
        <authorList>
            <person name="Ogata Y."/>
            <person name="Watanabe K."/>
            <person name="Takemine S."/>
            <person name="Shindo C."/>
            <person name="Kurokawa R."/>
            <person name="Suda W."/>
        </authorList>
    </citation>
    <scope>NUCLEOTIDE SEQUENCE</scope>
    <source>
        <strain evidence="2">KF023</strain>
    </source>
</reference>
<dbReference type="GO" id="GO:0022900">
    <property type="term" value="P:electron transport chain"/>
    <property type="evidence" value="ECO:0007669"/>
    <property type="project" value="InterPro"/>
</dbReference>
<protein>
    <recommendedName>
        <fullName evidence="3">Cytochrome C</fullName>
    </recommendedName>
</protein>
<feature type="transmembrane region" description="Helical" evidence="1">
    <location>
        <begin position="128"/>
        <end position="149"/>
    </location>
</feature>
<gene>
    <name evidence="2" type="ORF">PKF023_13410</name>
</gene>
<organism evidence="2">
    <name type="scientific">Polynucleobacter yangtzensis</name>
    <dbReference type="NCBI Taxonomy" id="1743159"/>
    <lineage>
        <taxon>Bacteria</taxon>
        <taxon>Pseudomonadati</taxon>
        <taxon>Pseudomonadota</taxon>
        <taxon>Betaproteobacteria</taxon>
        <taxon>Burkholderiales</taxon>
        <taxon>Burkholderiaceae</taxon>
        <taxon>Polynucleobacter</taxon>
    </lineage>
</organism>
<dbReference type="RefSeq" id="WP_281741926.1">
    <property type="nucleotide sequence ID" value="NZ_AP026973.1"/>
</dbReference>
<evidence type="ECO:0008006" key="3">
    <source>
        <dbReference type="Google" id="ProtNLM"/>
    </source>
</evidence>
<dbReference type="SUPFAM" id="SSF47175">
    <property type="entry name" value="Cytochromes"/>
    <property type="match status" value="1"/>
</dbReference>
<sequence>MMNMTHYMQLLADNQPWNLLIFMAIPVVLAETLAITELYILFTRKFDGFVYHLNRFAGTTVGLYFIGIIAYLMTTAVLPITKAGEWRTVIDVVAVSTYMIGGLPLIWIALQEFGFVNKSLDQMGKLKIHAICVALFLVFGHIAMISGMLDPSLLGYKGANAHQMHSEQNSAPPQGVDADMAQMHQMHMMHMSASIPDNRIAVDFPAPMREHILMNMRDHLQTISQIQDLMGKGQCDKAAQLAEDRLGMSALKLHGAYENSKFMPKGMQESGTVMHRNASKFAIEVQNSAVTGDIKPALIALGNTTAACVACHAGYKLK</sequence>
<accession>A0A9C7FK28</accession>
<name>A0A9C7FK28_9BURK</name>
<proteinExistence type="predicted"/>
<dbReference type="Proteomes" id="UP001211097">
    <property type="component" value="Chromosome"/>
</dbReference>
<dbReference type="Pfam" id="PF20617">
    <property type="entry name" value="DUF6803"/>
    <property type="match status" value="1"/>
</dbReference>
<dbReference type="InterPro" id="IPR046547">
    <property type="entry name" value="DUF6803"/>
</dbReference>
<feature type="transmembrane region" description="Helical" evidence="1">
    <location>
        <begin position="20"/>
        <end position="42"/>
    </location>
</feature>
<feature type="transmembrane region" description="Helical" evidence="1">
    <location>
        <begin position="88"/>
        <end position="108"/>
    </location>
</feature>
<dbReference type="GO" id="GO:0020037">
    <property type="term" value="F:heme binding"/>
    <property type="evidence" value="ECO:0007669"/>
    <property type="project" value="InterPro"/>
</dbReference>
<dbReference type="GO" id="GO:0005506">
    <property type="term" value="F:iron ion binding"/>
    <property type="evidence" value="ECO:0007669"/>
    <property type="project" value="InterPro"/>
</dbReference>
<dbReference type="GO" id="GO:0009055">
    <property type="term" value="F:electron transfer activity"/>
    <property type="evidence" value="ECO:0007669"/>
    <property type="project" value="InterPro"/>
</dbReference>
<dbReference type="EMBL" id="AP026973">
    <property type="protein sequence ID" value="BDT77538.1"/>
    <property type="molecule type" value="Genomic_DNA"/>
</dbReference>
<dbReference type="AlphaFoldDB" id="A0A9C7FK28"/>
<dbReference type="InterPro" id="IPR010980">
    <property type="entry name" value="Cyt_c/b562"/>
</dbReference>
<evidence type="ECO:0000256" key="1">
    <source>
        <dbReference type="SAM" id="Phobius"/>
    </source>
</evidence>
<keyword evidence="1" id="KW-1133">Transmembrane helix</keyword>
<keyword evidence="1" id="KW-0472">Membrane</keyword>
<dbReference type="KEGG" id="pyt:PKF023_13410"/>
<feature type="transmembrane region" description="Helical" evidence="1">
    <location>
        <begin position="62"/>
        <end position="81"/>
    </location>
</feature>